<keyword evidence="2" id="KW-0812">Transmembrane</keyword>
<protein>
    <submittedName>
        <fullName evidence="4">Threonine/homoserine efflux transporter RhtA</fullName>
    </submittedName>
</protein>
<accession>A0A1H3FEL9</accession>
<dbReference type="EMBL" id="FNOM01000037">
    <property type="protein sequence ID" value="SDX89325.1"/>
    <property type="molecule type" value="Genomic_DNA"/>
</dbReference>
<evidence type="ECO:0000256" key="2">
    <source>
        <dbReference type="SAM" id="Phobius"/>
    </source>
</evidence>
<dbReference type="Proteomes" id="UP000198539">
    <property type="component" value="Unassembled WGS sequence"/>
</dbReference>
<feature type="compositionally biased region" description="Basic residues" evidence="1">
    <location>
        <begin position="314"/>
        <end position="325"/>
    </location>
</feature>
<dbReference type="STRING" id="564137.SAMN04488238_13713"/>
<feature type="domain" description="EamA" evidence="3">
    <location>
        <begin position="163"/>
        <end position="294"/>
    </location>
</feature>
<feature type="transmembrane region" description="Helical" evidence="2">
    <location>
        <begin position="82"/>
        <end position="100"/>
    </location>
</feature>
<keyword evidence="5" id="KW-1185">Reference proteome</keyword>
<feature type="transmembrane region" description="Helical" evidence="2">
    <location>
        <begin position="228"/>
        <end position="249"/>
    </location>
</feature>
<feature type="transmembrane region" description="Helical" evidence="2">
    <location>
        <begin position="282"/>
        <end position="299"/>
    </location>
</feature>
<feature type="domain" description="EamA" evidence="3">
    <location>
        <begin position="20"/>
        <end position="151"/>
    </location>
</feature>
<evidence type="ECO:0000259" key="3">
    <source>
        <dbReference type="Pfam" id="PF00892"/>
    </source>
</evidence>
<dbReference type="PANTHER" id="PTHR22911:SF135">
    <property type="entry name" value="BLR4310 PROTEIN"/>
    <property type="match status" value="1"/>
</dbReference>
<feature type="transmembrane region" description="Helical" evidence="2">
    <location>
        <begin position="52"/>
        <end position="70"/>
    </location>
</feature>
<dbReference type="PANTHER" id="PTHR22911">
    <property type="entry name" value="ACYL-MALONYL CONDENSING ENZYME-RELATED"/>
    <property type="match status" value="1"/>
</dbReference>
<dbReference type="InterPro" id="IPR000620">
    <property type="entry name" value="EamA_dom"/>
</dbReference>
<feature type="transmembrane region" description="Helical" evidence="2">
    <location>
        <begin position="161"/>
        <end position="183"/>
    </location>
</feature>
<evidence type="ECO:0000313" key="4">
    <source>
        <dbReference type="EMBL" id="SDX89325.1"/>
    </source>
</evidence>
<feature type="transmembrane region" description="Helical" evidence="2">
    <location>
        <begin position="137"/>
        <end position="155"/>
    </location>
</feature>
<evidence type="ECO:0000313" key="5">
    <source>
        <dbReference type="Proteomes" id="UP000198539"/>
    </source>
</evidence>
<feature type="transmembrane region" description="Helical" evidence="2">
    <location>
        <begin position="12"/>
        <end position="32"/>
    </location>
</feature>
<dbReference type="SUPFAM" id="SSF103481">
    <property type="entry name" value="Multidrug resistance efflux transporter EmrE"/>
    <property type="match status" value="2"/>
</dbReference>
<organism evidence="4 5">
    <name type="scientific">Roseicitreum antarcticum</name>
    <dbReference type="NCBI Taxonomy" id="564137"/>
    <lineage>
        <taxon>Bacteria</taxon>
        <taxon>Pseudomonadati</taxon>
        <taxon>Pseudomonadota</taxon>
        <taxon>Alphaproteobacteria</taxon>
        <taxon>Rhodobacterales</taxon>
        <taxon>Paracoccaceae</taxon>
        <taxon>Roseicitreum</taxon>
    </lineage>
</organism>
<keyword evidence="2" id="KW-0472">Membrane</keyword>
<reference evidence="4 5" key="1">
    <citation type="submission" date="2016-10" db="EMBL/GenBank/DDBJ databases">
        <authorList>
            <person name="de Groot N.N."/>
        </authorList>
    </citation>
    <scope>NUCLEOTIDE SEQUENCE [LARGE SCALE GENOMIC DNA]</scope>
    <source>
        <strain evidence="4 5">CGMCC 1.8894</strain>
    </source>
</reference>
<feature type="transmembrane region" description="Helical" evidence="2">
    <location>
        <begin position="106"/>
        <end position="125"/>
    </location>
</feature>
<feature type="transmembrane region" description="Helical" evidence="2">
    <location>
        <begin position="195"/>
        <end position="216"/>
    </location>
</feature>
<sequence>MRYTLIPNRASALTEPTVKTGMICMVVAMLLLPVSDTFAKILTGVLSPVEVTMWRLLAQALCFVPVFIFMRHRLHGDMFSPVVALSGLLLMITLTSLVTAFSVMPIATAIAIFFAEPLILTLLAGPLLGEVAGPRRYAAVGVGLIGALIVIRPGFSEFGLATLLPLIAATAYALNMIVLRRACTTRSGLTVQCGATLYATLGMVVILGAFSAVGAIEVAPLARPTWTWWAILCCGALAAASYVLIAEAFRHAQATILAPFQYLEIVGATAAGYFVFSEFPDGLTWLGIVIILGSGAYIFQRERQSGASAPGGRRGGRRAVWTKRG</sequence>
<dbReference type="RefSeq" id="WP_223814237.1">
    <property type="nucleotide sequence ID" value="NZ_CP061498.1"/>
</dbReference>
<dbReference type="GO" id="GO:0016020">
    <property type="term" value="C:membrane"/>
    <property type="evidence" value="ECO:0007669"/>
    <property type="project" value="InterPro"/>
</dbReference>
<dbReference type="InterPro" id="IPR037185">
    <property type="entry name" value="EmrE-like"/>
</dbReference>
<name>A0A1H3FEL9_9RHOB</name>
<evidence type="ECO:0000256" key="1">
    <source>
        <dbReference type="SAM" id="MobiDB-lite"/>
    </source>
</evidence>
<dbReference type="Gene3D" id="1.10.3730.20">
    <property type="match status" value="1"/>
</dbReference>
<keyword evidence="2" id="KW-1133">Transmembrane helix</keyword>
<gene>
    <name evidence="4" type="ORF">SAMN04488238_13713</name>
</gene>
<feature type="transmembrane region" description="Helical" evidence="2">
    <location>
        <begin position="256"/>
        <end position="276"/>
    </location>
</feature>
<dbReference type="AlphaFoldDB" id="A0A1H3FEL9"/>
<feature type="region of interest" description="Disordered" evidence="1">
    <location>
        <begin position="306"/>
        <end position="325"/>
    </location>
</feature>
<proteinExistence type="predicted"/>
<dbReference type="Pfam" id="PF00892">
    <property type="entry name" value="EamA"/>
    <property type="match status" value="2"/>
</dbReference>